<dbReference type="VEuPathDB" id="FungiDB:BD410DRAFT_810255"/>
<gene>
    <name evidence="3" type="ORF">BD410DRAFT_810252</name>
    <name evidence="2" type="ORF">BD410DRAFT_810255</name>
</gene>
<feature type="compositionally biased region" description="Low complexity" evidence="1">
    <location>
        <begin position="597"/>
        <end position="616"/>
    </location>
</feature>
<dbReference type="AlphaFoldDB" id="A0A4Y7PEL0"/>
<feature type="compositionally biased region" description="Basic and acidic residues" evidence="1">
    <location>
        <begin position="239"/>
        <end position="250"/>
    </location>
</feature>
<feature type="compositionally biased region" description="Basic and acidic residues" evidence="1">
    <location>
        <begin position="310"/>
        <end position="320"/>
    </location>
</feature>
<feature type="region of interest" description="Disordered" evidence="1">
    <location>
        <begin position="1"/>
        <end position="73"/>
    </location>
</feature>
<dbReference type="EMBL" id="ML170464">
    <property type="protein sequence ID" value="TDL13787.1"/>
    <property type="molecule type" value="Genomic_DNA"/>
</dbReference>
<dbReference type="Proteomes" id="UP000294933">
    <property type="component" value="Unassembled WGS sequence"/>
</dbReference>
<feature type="region of interest" description="Disordered" evidence="1">
    <location>
        <begin position="197"/>
        <end position="348"/>
    </location>
</feature>
<proteinExistence type="predicted"/>
<sequence>MSSPLHTPPMEVDGSHSETGRVVEPSRSPTPPTEHTSSHSIHGHSPQTPSLSFPSVPPHESPPQPIALEVSPRVKRRREDIDFPSTSLEYEYNHLYAFQHSLDCGICRAFRRHLDHDMACFPHRFHAAWSSSDSYIGGLQETARATGRLAGYQDAQRKFDAVLQTTEDRHARQLASLNDQLAVLRAHLDNRLASAPLQARFTSPTRVPLQQSPPHQDARYSRSRGEIPRELIGPSIHGQDGRHTFRDNARSHRGALNVPVDGQPLNSESMRRVRTGRATLSRAPFPARRPSHLSVAEHHSAPHSSVSSRRGRDDYADAPDRAMAPPPTRPIPPNASAPPDAPLPYPTSFEETDELMERARQPGESDALATMARLSFQAQHCPARLRSHVEIYIIRHWRNPSSVPVRVSVDDIPGPARPRATARAPPRQSDPFPVWLDHYERYRDRLPPGIRRYQDGVPVKQDVLAWYAVMRLCPHAHRRGNSAIHTAHFMLMQLLRERGAFRRALASIPDLRVVPSIDVWDPLYFSTTPSELDLVNALVFRGFYAQFIEEYLEPYAARVQDLQNRRDAGHPLPPPLEDWDLPSRSALLPPIVSAVQSAPSGAPGPSTSGHASNIVPLVPPPPYSSGPSIAPPSASSSVAPTATLLPPHTTPSDILMAAAPASPLVPSGDPPPTSDVLAMAVNSSVSDDALMADFVTFLTGVPPVDVADSDPVLPFSGELGDDSVMFDGDVSSPPFAEG</sequence>
<keyword evidence="4" id="KW-1185">Reference proteome</keyword>
<feature type="compositionally biased region" description="Polar residues" evidence="1">
    <location>
        <begin position="200"/>
        <end position="214"/>
    </location>
</feature>
<feature type="compositionally biased region" description="Polar residues" evidence="1">
    <location>
        <begin position="33"/>
        <end position="51"/>
    </location>
</feature>
<evidence type="ECO:0000313" key="4">
    <source>
        <dbReference type="Proteomes" id="UP000294933"/>
    </source>
</evidence>
<name>A0A4Y7PEL0_9AGAM</name>
<dbReference type="OrthoDB" id="2953420at2759"/>
<organism evidence="2 4">
    <name type="scientific">Rickenella mellea</name>
    <dbReference type="NCBI Taxonomy" id="50990"/>
    <lineage>
        <taxon>Eukaryota</taxon>
        <taxon>Fungi</taxon>
        <taxon>Dikarya</taxon>
        <taxon>Basidiomycota</taxon>
        <taxon>Agaricomycotina</taxon>
        <taxon>Agaricomycetes</taxon>
        <taxon>Hymenochaetales</taxon>
        <taxon>Rickenellaceae</taxon>
        <taxon>Rickenella</taxon>
    </lineage>
</organism>
<feature type="compositionally biased region" description="Basic and acidic residues" evidence="1">
    <location>
        <begin position="216"/>
        <end position="229"/>
    </location>
</feature>
<evidence type="ECO:0000313" key="2">
    <source>
        <dbReference type="EMBL" id="TDL13787.1"/>
    </source>
</evidence>
<feature type="compositionally biased region" description="Pro residues" evidence="1">
    <location>
        <begin position="55"/>
        <end position="65"/>
    </location>
</feature>
<feature type="compositionally biased region" description="Low complexity" evidence="1">
    <location>
        <begin position="625"/>
        <end position="651"/>
    </location>
</feature>
<feature type="region of interest" description="Disordered" evidence="1">
    <location>
        <begin position="595"/>
        <end position="653"/>
    </location>
</feature>
<feature type="compositionally biased region" description="Pro residues" evidence="1">
    <location>
        <begin position="324"/>
        <end position="345"/>
    </location>
</feature>
<dbReference type="VEuPathDB" id="FungiDB:BD410DRAFT_810252"/>
<protein>
    <submittedName>
        <fullName evidence="2">Uncharacterized protein</fullName>
    </submittedName>
</protein>
<evidence type="ECO:0000256" key="1">
    <source>
        <dbReference type="SAM" id="MobiDB-lite"/>
    </source>
</evidence>
<accession>A0A4Y7PEL0</accession>
<evidence type="ECO:0000313" key="3">
    <source>
        <dbReference type="EMBL" id="TDL13791.1"/>
    </source>
</evidence>
<dbReference type="EMBL" id="ML170463">
    <property type="protein sequence ID" value="TDL13791.1"/>
    <property type="molecule type" value="Genomic_DNA"/>
</dbReference>
<reference evidence="2 4" key="1">
    <citation type="submission" date="2018-06" db="EMBL/GenBank/DDBJ databases">
        <title>A transcriptomic atlas of mushroom development highlights an independent origin of complex multicellularity.</title>
        <authorList>
            <consortium name="DOE Joint Genome Institute"/>
            <person name="Krizsan K."/>
            <person name="Almasi E."/>
            <person name="Merenyi Z."/>
            <person name="Sahu N."/>
            <person name="Viragh M."/>
            <person name="Koszo T."/>
            <person name="Mondo S."/>
            <person name="Kiss B."/>
            <person name="Balint B."/>
            <person name="Kues U."/>
            <person name="Barry K."/>
            <person name="Hegedus J.C."/>
            <person name="Henrissat B."/>
            <person name="Johnson J."/>
            <person name="Lipzen A."/>
            <person name="Ohm R."/>
            <person name="Nagy I."/>
            <person name="Pangilinan J."/>
            <person name="Yan J."/>
            <person name="Xiong Y."/>
            <person name="Grigoriev I.V."/>
            <person name="Hibbett D.S."/>
            <person name="Nagy L.G."/>
        </authorList>
    </citation>
    <scope>NUCLEOTIDE SEQUENCE [LARGE SCALE GENOMIC DNA]</scope>
    <source>
        <strain evidence="2 4">SZMC22713</strain>
    </source>
</reference>